<evidence type="ECO:0000313" key="3">
    <source>
        <dbReference type="EMBL" id="PJZ73422.1"/>
    </source>
</evidence>
<dbReference type="OrthoDB" id="326599at2"/>
<evidence type="ECO:0000313" key="4">
    <source>
        <dbReference type="Proteomes" id="UP000231962"/>
    </source>
</evidence>
<dbReference type="EMBL" id="NPDZ01000005">
    <property type="protein sequence ID" value="PJZ73422.1"/>
    <property type="molecule type" value="Genomic_DNA"/>
</dbReference>
<accession>A0A2M9ZMX6</accession>
<name>A0A2M9ZMX6_9LEPT</name>
<proteinExistence type="predicted"/>
<gene>
    <name evidence="2" type="ORF">CH360_16955</name>
    <name evidence="3" type="ORF">CH373_10515</name>
</gene>
<dbReference type="Proteomes" id="UP000231962">
    <property type="component" value="Unassembled WGS sequence"/>
</dbReference>
<comment type="caution">
    <text evidence="3">The sequence shown here is derived from an EMBL/GenBank/DDBJ whole genome shotgun (WGS) entry which is preliminary data.</text>
</comment>
<sequence length="239" mass="26164">MKILQIAILLLFYVAFASCSTFQRQKVRWGTELSEAKNPTEKFPSVRRIALDRFTAKPANFAGFTSENFTNNLRFFLLKEEIDVVIQESLSVSKTQDQTSQTSASAPAGASSASSNPSATTSSLLSAAPPLSSDSGEKPFELSKETIQKACALAKCDLYIDGYIYEKKTGNILDEQFTTGIFVRIYSSSGSLVGQVKVNSSAPTEIFENNSTLAEMVAGRLASLIGRETNSGFKWKFWE</sequence>
<feature type="compositionally biased region" description="Low complexity" evidence="1">
    <location>
        <begin position="99"/>
        <end position="134"/>
    </location>
</feature>
<dbReference type="EMBL" id="NPDY01000027">
    <property type="protein sequence ID" value="PJZ68291.1"/>
    <property type="molecule type" value="Genomic_DNA"/>
</dbReference>
<dbReference type="PROSITE" id="PS51257">
    <property type="entry name" value="PROKAR_LIPOPROTEIN"/>
    <property type="match status" value="1"/>
</dbReference>
<evidence type="ECO:0000313" key="5">
    <source>
        <dbReference type="Proteomes" id="UP000231990"/>
    </source>
</evidence>
<evidence type="ECO:0008006" key="6">
    <source>
        <dbReference type="Google" id="ProtNLM"/>
    </source>
</evidence>
<evidence type="ECO:0000313" key="2">
    <source>
        <dbReference type="EMBL" id="PJZ68291.1"/>
    </source>
</evidence>
<reference evidence="4 5" key="1">
    <citation type="submission" date="2017-07" db="EMBL/GenBank/DDBJ databases">
        <title>Leptospira spp. isolated from tropical soils.</title>
        <authorList>
            <person name="Thibeaux R."/>
            <person name="Iraola G."/>
            <person name="Ferres I."/>
            <person name="Bierque E."/>
            <person name="Girault D."/>
            <person name="Soupe-Gilbert M.-E."/>
            <person name="Picardeau M."/>
            <person name="Goarant C."/>
        </authorList>
    </citation>
    <scope>NUCLEOTIDE SEQUENCE [LARGE SCALE GENOMIC DNA]</scope>
    <source>
        <strain evidence="3 5">FH1-B-B1</strain>
        <strain evidence="2 4">FH1-B-C1</strain>
    </source>
</reference>
<protein>
    <recommendedName>
        <fullName evidence="6">Lipoprotein</fullName>
    </recommendedName>
</protein>
<feature type="region of interest" description="Disordered" evidence="1">
    <location>
        <begin position="96"/>
        <end position="139"/>
    </location>
</feature>
<dbReference type="RefSeq" id="WP_100715315.1">
    <property type="nucleotide sequence ID" value="NZ_NPDY01000027.1"/>
</dbReference>
<dbReference type="NCBIfam" id="NF033169">
    <property type="entry name" value="lipo_LIC10494"/>
    <property type="match status" value="1"/>
</dbReference>
<dbReference type="AlphaFoldDB" id="A0A2M9ZMX6"/>
<evidence type="ECO:0000256" key="1">
    <source>
        <dbReference type="SAM" id="MobiDB-lite"/>
    </source>
</evidence>
<organism evidence="3 5">
    <name type="scientific">Leptospira perolatii</name>
    <dbReference type="NCBI Taxonomy" id="2023191"/>
    <lineage>
        <taxon>Bacteria</taxon>
        <taxon>Pseudomonadati</taxon>
        <taxon>Spirochaetota</taxon>
        <taxon>Spirochaetia</taxon>
        <taxon>Leptospirales</taxon>
        <taxon>Leptospiraceae</taxon>
        <taxon>Leptospira</taxon>
    </lineage>
</organism>
<dbReference type="Proteomes" id="UP000231990">
    <property type="component" value="Unassembled WGS sequence"/>
</dbReference>
<keyword evidence="4" id="KW-1185">Reference proteome</keyword>